<dbReference type="InterPro" id="IPR036412">
    <property type="entry name" value="HAD-like_sf"/>
</dbReference>
<evidence type="ECO:0000313" key="2">
    <source>
        <dbReference type="Proteomes" id="UP000674938"/>
    </source>
</evidence>
<name>A0A940SUL9_9ENTE</name>
<dbReference type="InterPro" id="IPR000150">
    <property type="entry name" value="Cof"/>
</dbReference>
<dbReference type="GO" id="GO:0016791">
    <property type="term" value="F:phosphatase activity"/>
    <property type="evidence" value="ECO:0007669"/>
    <property type="project" value="TreeGrafter"/>
</dbReference>
<dbReference type="RefSeq" id="WP_209524383.1">
    <property type="nucleotide sequence ID" value="NZ_JAEEGA010000001.1"/>
</dbReference>
<dbReference type="NCBIfam" id="TIGR00099">
    <property type="entry name" value="Cof-subfamily"/>
    <property type="match status" value="1"/>
</dbReference>
<sequence length="260" mass="28295">MNRKLIVFDIDGTLLNSQKEIAASTFESIKALKAAGHHLAIATGRNYDLAKEVVKAVAFDHYICCNGSAAFMNHELVHSHPLSKEGLARLVKVADQAGLDLIFQGLYGMRRHNELSGDKLVSAMTSFGSGEPDYDVDFYQREDVYQALTFHSVEQEDIYADFTEFDFVRWHEVGVDVIPLGGSKAKTIAILADKLGVSLADTIAFGDGDNDREMLRLVGHGVAMGNASQAVKACADEVTASHDEDGIYQSLVKSGLIAKL</sequence>
<dbReference type="PANTHER" id="PTHR10000">
    <property type="entry name" value="PHOSPHOSERINE PHOSPHATASE"/>
    <property type="match status" value="1"/>
</dbReference>
<evidence type="ECO:0000313" key="1">
    <source>
        <dbReference type="EMBL" id="MBP1039478.1"/>
    </source>
</evidence>
<dbReference type="GO" id="GO:0000287">
    <property type="term" value="F:magnesium ion binding"/>
    <property type="evidence" value="ECO:0007669"/>
    <property type="project" value="TreeGrafter"/>
</dbReference>
<dbReference type="Proteomes" id="UP000674938">
    <property type="component" value="Unassembled WGS sequence"/>
</dbReference>
<dbReference type="InterPro" id="IPR006379">
    <property type="entry name" value="HAD-SF_hydro_IIB"/>
</dbReference>
<dbReference type="Pfam" id="PF08282">
    <property type="entry name" value="Hydrolase_3"/>
    <property type="match status" value="1"/>
</dbReference>
<organism evidence="1 2">
    <name type="scientific">Vagococcus allomyrinae</name>
    <dbReference type="NCBI Taxonomy" id="2794353"/>
    <lineage>
        <taxon>Bacteria</taxon>
        <taxon>Bacillati</taxon>
        <taxon>Bacillota</taxon>
        <taxon>Bacilli</taxon>
        <taxon>Lactobacillales</taxon>
        <taxon>Enterococcaceae</taxon>
        <taxon>Vagococcus</taxon>
    </lineage>
</organism>
<dbReference type="AlphaFoldDB" id="A0A940SUL9"/>
<dbReference type="SFLD" id="SFLDG01140">
    <property type="entry name" value="C2.B:_Phosphomannomutase_and_P"/>
    <property type="match status" value="1"/>
</dbReference>
<dbReference type="NCBIfam" id="TIGR01484">
    <property type="entry name" value="HAD-SF-IIB"/>
    <property type="match status" value="1"/>
</dbReference>
<proteinExistence type="predicted"/>
<dbReference type="PANTHER" id="PTHR10000:SF25">
    <property type="entry name" value="PHOSPHATASE YKRA-RELATED"/>
    <property type="match status" value="1"/>
</dbReference>
<dbReference type="GO" id="GO:0005829">
    <property type="term" value="C:cytosol"/>
    <property type="evidence" value="ECO:0007669"/>
    <property type="project" value="TreeGrafter"/>
</dbReference>
<dbReference type="EMBL" id="JAEEGA010000001">
    <property type="protein sequence ID" value="MBP1039478.1"/>
    <property type="molecule type" value="Genomic_DNA"/>
</dbReference>
<dbReference type="InterPro" id="IPR023214">
    <property type="entry name" value="HAD_sf"/>
</dbReference>
<dbReference type="PROSITE" id="PS01229">
    <property type="entry name" value="COF_2"/>
    <property type="match status" value="1"/>
</dbReference>
<dbReference type="Gene3D" id="3.40.50.1000">
    <property type="entry name" value="HAD superfamily/HAD-like"/>
    <property type="match status" value="1"/>
</dbReference>
<keyword evidence="1" id="KW-0378">Hydrolase</keyword>
<dbReference type="PROSITE" id="PS01228">
    <property type="entry name" value="COF_1"/>
    <property type="match status" value="1"/>
</dbReference>
<gene>
    <name evidence="1" type="ORF">I6N95_00520</name>
</gene>
<reference evidence="1" key="1">
    <citation type="submission" date="2020-12" db="EMBL/GenBank/DDBJ databases">
        <title>Vagococcus allomyrinae sp. nov. and Enterococcus lavae sp. nov., isolated from the larvae of Allomyrina dichotoma.</title>
        <authorList>
            <person name="Lee S.D."/>
        </authorList>
    </citation>
    <scope>NUCLEOTIDE SEQUENCE</scope>
    <source>
        <strain evidence="1">BWB3-3</strain>
    </source>
</reference>
<comment type="caution">
    <text evidence="1">The sequence shown here is derived from an EMBL/GenBank/DDBJ whole genome shotgun (WGS) entry which is preliminary data.</text>
</comment>
<dbReference type="SUPFAM" id="SSF56784">
    <property type="entry name" value="HAD-like"/>
    <property type="match status" value="1"/>
</dbReference>
<dbReference type="Gene3D" id="3.30.1240.10">
    <property type="match status" value="1"/>
</dbReference>
<keyword evidence="2" id="KW-1185">Reference proteome</keyword>
<dbReference type="SFLD" id="SFLDS00003">
    <property type="entry name" value="Haloacid_Dehalogenase"/>
    <property type="match status" value="1"/>
</dbReference>
<protein>
    <submittedName>
        <fullName evidence="1">HAD family hydrolase</fullName>
    </submittedName>
</protein>
<accession>A0A940SUL9</accession>